<accession>A0ABU2U8P8</accession>
<evidence type="ECO:0000313" key="3">
    <source>
        <dbReference type="Proteomes" id="UP001183809"/>
    </source>
</evidence>
<evidence type="ECO:0000313" key="2">
    <source>
        <dbReference type="EMBL" id="MDT0469610.1"/>
    </source>
</evidence>
<reference evidence="3" key="1">
    <citation type="submission" date="2023-07" db="EMBL/GenBank/DDBJ databases">
        <title>30 novel species of actinomycetes from the DSMZ collection.</title>
        <authorList>
            <person name="Nouioui I."/>
        </authorList>
    </citation>
    <scope>NUCLEOTIDE SEQUENCE [LARGE SCALE GENOMIC DNA]</scope>
    <source>
        <strain evidence="3">DSM 41699</strain>
    </source>
</reference>
<dbReference type="EMBL" id="JAVREY010000118">
    <property type="protein sequence ID" value="MDT0469610.1"/>
    <property type="molecule type" value="Genomic_DNA"/>
</dbReference>
<dbReference type="Pfam" id="PF03050">
    <property type="entry name" value="DDE_Tnp_IS66"/>
    <property type="match status" value="1"/>
</dbReference>
<keyword evidence="3" id="KW-1185">Reference proteome</keyword>
<organism evidence="2 3">
    <name type="scientific">Streptomyces gibsoniae</name>
    <dbReference type="NCBI Taxonomy" id="3075529"/>
    <lineage>
        <taxon>Bacteria</taxon>
        <taxon>Bacillati</taxon>
        <taxon>Actinomycetota</taxon>
        <taxon>Actinomycetes</taxon>
        <taxon>Kitasatosporales</taxon>
        <taxon>Streptomycetaceae</taxon>
        <taxon>Streptomyces</taxon>
    </lineage>
</organism>
<evidence type="ECO:0000259" key="1">
    <source>
        <dbReference type="Pfam" id="PF03050"/>
    </source>
</evidence>
<name>A0ABU2U8P8_9ACTN</name>
<dbReference type="InterPro" id="IPR052344">
    <property type="entry name" value="Transposase-related"/>
</dbReference>
<comment type="caution">
    <text evidence="2">The sequence shown here is derived from an EMBL/GenBank/DDBJ whole genome shotgun (WGS) entry which is preliminary data.</text>
</comment>
<feature type="domain" description="Transposase IS66 central" evidence="1">
    <location>
        <begin position="63"/>
        <end position="128"/>
    </location>
</feature>
<protein>
    <submittedName>
        <fullName evidence="2">Transposase</fullName>
    </submittedName>
</protein>
<proteinExistence type="predicted"/>
<dbReference type="PANTHER" id="PTHR33678">
    <property type="entry name" value="BLL1576 PROTEIN"/>
    <property type="match status" value="1"/>
</dbReference>
<dbReference type="RefSeq" id="WP_311701036.1">
    <property type="nucleotide sequence ID" value="NZ_JAVREY010000118.1"/>
</dbReference>
<sequence length="167" mass="18314">MKLTARPPGEVIKALDATVKGSAGIEGSPPFREGSLQRGCAGTAHARYEEIIAAGRVLHPAREPGTRRVKRSKAANLLDRLDTERDQVLRFAFDWRVPFDNNGSEQMIRMAKIQQKISGGWRTARGAERFFAVRGYLSTAAKQGKNLLDAITRLFDGRGAWIPAPAG</sequence>
<dbReference type="Proteomes" id="UP001183809">
    <property type="component" value="Unassembled WGS sequence"/>
</dbReference>
<dbReference type="InterPro" id="IPR004291">
    <property type="entry name" value="Transposase_IS66_central"/>
</dbReference>
<dbReference type="PANTHER" id="PTHR33678:SF1">
    <property type="entry name" value="BLL1576 PROTEIN"/>
    <property type="match status" value="1"/>
</dbReference>
<gene>
    <name evidence="2" type="ORF">RM764_42880</name>
</gene>